<evidence type="ECO:0000313" key="8">
    <source>
        <dbReference type="EMBL" id="TFZ02294.1"/>
    </source>
</evidence>
<dbReference type="Proteomes" id="UP000298180">
    <property type="component" value="Unassembled WGS sequence"/>
</dbReference>
<feature type="transmembrane region" description="Helical" evidence="7">
    <location>
        <begin position="168"/>
        <end position="188"/>
    </location>
</feature>
<dbReference type="GO" id="GO:0015297">
    <property type="term" value="F:antiporter activity"/>
    <property type="evidence" value="ECO:0007669"/>
    <property type="project" value="InterPro"/>
</dbReference>
<dbReference type="RefSeq" id="WP_135263821.1">
    <property type="nucleotide sequence ID" value="NZ_SMLM01000002.1"/>
</dbReference>
<keyword evidence="9" id="KW-1185">Reference proteome</keyword>
<dbReference type="InterPro" id="IPR048279">
    <property type="entry name" value="MdtK-like"/>
</dbReference>
<sequence>MSPPADAIAAPAAPLWSRFLAFLAPLVLTNVLQALSGTLNNIYLGRMLGTNALAAAVAFFPLLMFLVALVIGLGTGSSILAGQAWGANKHDLVRRVAGTSLAAAIVLGVAIMVLGFLGIGPMLVALRTPAAVLPQAVAYAHVMLLALPAIFVSIVAQSLLRGVGDSVTPLRMLVITTLFAMVLTPLLIRGGFGVASAAWAVLAGNVAGLAWLVWHLSRRHHVLAWSTLAPNLRFEGLLLRQVVRLGIPTGLFFTVGSLADIALLSLVNAHGVRATAAWGAVNQVMAYVQFPAISIAIASSVFAAQAIGGGRLAQLAQVTRLGLAMNVVLTGGLALIVALLARKAAGLFVTDAAVVNLAASVLHIMVVSSVLFGMASVLSGIMRAAGTVRMPTLISLGCLALLVFPLGWLFDSTLGLRWIWLAYPATYGTGLLLQAAYFHFVWKRRPIRSLV</sequence>
<keyword evidence="5 7" id="KW-1133">Transmembrane helix</keyword>
<name>A0A4Z0BUZ7_9BURK</name>
<feature type="transmembrane region" description="Helical" evidence="7">
    <location>
        <begin position="136"/>
        <end position="156"/>
    </location>
</feature>
<feature type="transmembrane region" description="Helical" evidence="7">
    <location>
        <begin position="194"/>
        <end position="214"/>
    </location>
</feature>
<evidence type="ECO:0000313" key="9">
    <source>
        <dbReference type="Proteomes" id="UP000298180"/>
    </source>
</evidence>
<feature type="transmembrane region" description="Helical" evidence="7">
    <location>
        <begin position="422"/>
        <end position="442"/>
    </location>
</feature>
<keyword evidence="6 7" id="KW-0472">Membrane</keyword>
<comment type="caution">
    <text evidence="8">The sequence shown here is derived from an EMBL/GenBank/DDBJ whole genome shotgun (WGS) entry which is preliminary data.</text>
</comment>
<dbReference type="PANTHER" id="PTHR43549">
    <property type="entry name" value="MULTIDRUG RESISTANCE PROTEIN YPNP-RELATED"/>
    <property type="match status" value="1"/>
</dbReference>
<organism evidence="8 9">
    <name type="scientific">Ramlibacter henchirensis</name>
    <dbReference type="NCBI Taxonomy" id="204072"/>
    <lineage>
        <taxon>Bacteria</taxon>
        <taxon>Pseudomonadati</taxon>
        <taxon>Pseudomonadota</taxon>
        <taxon>Betaproteobacteria</taxon>
        <taxon>Burkholderiales</taxon>
        <taxon>Comamonadaceae</taxon>
        <taxon>Ramlibacter</taxon>
    </lineage>
</organism>
<dbReference type="EMBL" id="SMLM01000002">
    <property type="protein sequence ID" value="TFZ02294.1"/>
    <property type="molecule type" value="Genomic_DNA"/>
</dbReference>
<evidence type="ECO:0000256" key="7">
    <source>
        <dbReference type="SAM" id="Phobius"/>
    </source>
</evidence>
<keyword evidence="4 7" id="KW-0812">Transmembrane</keyword>
<evidence type="ECO:0000256" key="1">
    <source>
        <dbReference type="ARBA" id="ARBA00004429"/>
    </source>
</evidence>
<feature type="transmembrane region" description="Helical" evidence="7">
    <location>
        <begin position="101"/>
        <end position="124"/>
    </location>
</feature>
<feature type="transmembrane region" description="Helical" evidence="7">
    <location>
        <begin position="353"/>
        <end position="378"/>
    </location>
</feature>
<accession>A0A4Z0BUZ7</accession>
<evidence type="ECO:0000256" key="6">
    <source>
        <dbReference type="ARBA" id="ARBA00023136"/>
    </source>
</evidence>
<dbReference type="NCBIfam" id="TIGR00797">
    <property type="entry name" value="matE"/>
    <property type="match status" value="1"/>
</dbReference>
<dbReference type="PIRSF" id="PIRSF006603">
    <property type="entry name" value="DinF"/>
    <property type="match status" value="1"/>
</dbReference>
<proteinExistence type="predicted"/>
<dbReference type="Pfam" id="PF01554">
    <property type="entry name" value="MatE"/>
    <property type="match status" value="2"/>
</dbReference>
<reference evidence="8 9" key="1">
    <citation type="submission" date="2019-03" db="EMBL/GenBank/DDBJ databases">
        <title>Ramlibacter henchirensis DSM 14656, whole genome shotgun sequence.</title>
        <authorList>
            <person name="Zhang X."/>
            <person name="Feng G."/>
            <person name="Zhu H."/>
        </authorList>
    </citation>
    <scope>NUCLEOTIDE SEQUENCE [LARGE SCALE GENOMIC DNA]</scope>
    <source>
        <strain evidence="8 9">DSM 14656</strain>
    </source>
</reference>
<dbReference type="PANTHER" id="PTHR43549:SF3">
    <property type="entry name" value="MULTIDRUG RESISTANCE PROTEIN YPNP-RELATED"/>
    <property type="match status" value="1"/>
</dbReference>
<feature type="transmembrane region" description="Helical" evidence="7">
    <location>
        <begin position="287"/>
        <end position="309"/>
    </location>
</feature>
<feature type="transmembrane region" description="Helical" evidence="7">
    <location>
        <begin position="242"/>
        <end position="267"/>
    </location>
</feature>
<dbReference type="AlphaFoldDB" id="A0A4Z0BUZ7"/>
<keyword evidence="2" id="KW-0813">Transport</keyword>
<dbReference type="GO" id="GO:0005886">
    <property type="term" value="C:plasma membrane"/>
    <property type="evidence" value="ECO:0007669"/>
    <property type="project" value="UniProtKB-SubCell"/>
</dbReference>
<feature type="transmembrane region" description="Helical" evidence="7">
    <location>
        <begin position="58"/>
        <end position="80"/>
    </location>
</feature>
<gene>
    <name evidence="8" type="ORF">EZ313_13560</name>
</gene>
<keyword evidence="3" id="KW-1003">Cell membrane</keyword>
<feature type="transmembrane region" description="Helical" evidence="7">
    <location>
        <begin position="321"/>
        <end position="341"/>
    </location>
</feature>
<evidence type="ECO:0000256" key="2">
    <source>
        <dbReference type="ARBA" id="ARBA00022448"/>
    </source>
</evidence>
<evidence type="ECO:0000256" key="5">
    <source>
        <dbReference type="ARBA" id="ARBA00022989"/>
    </source>
</evidence>
<dbReference type="GO" id="GO:0042910">
    <property type="term" value="F:xenobiotic transmembrane transporter activity"/>
    <property type="evidence" value="ECO:0007669"/>
    <property type="project" value="InterPro"/>
</dbReference>
<feature type="transmembrane region" description="Helical" evidence="7">
    <location>
        <begin position="390"/>
        <end position="410"/>
    </location>
</feature>
<dbReference type="InterPro" id="IPR052031">
    <property type="entry name" value="Membrane_Transporter-Flippase"/>
</dbReference>
<protein>
    <submittedName>
        <fullName evidence="8">MATE family efflux transporter</fullName>
    </submittedName>
</protein>
<comment type="subcellular location">
    <subcellularLocation>
        <location evidence="1">Cell inner membrane</location>
        <topology evidence="1">Multi-pass membrane protein</topology>
    </subcellularLocation>
</comment>
<evidence type="ECO:0000256" key="4">
    <source>
        <dbReference type="ARBA" id="ARBA00022692"/>
    </source>
</evidence>
<dbReference type="InterPro" id="IPR002528">
    <property type="entry name" value="MATE_fam"/>
</dbReference>
<evidence type="ECO:0000256" key="3">
    <source>
        <dbReference type="ARBA" id="ARBA00022475"/>
    </source>
</evidence>
<dbReference type="OrthoDB" id="9806302at2"/>